<evidence type="ECO:0000313" key="1">
    <source>
        <dbReference type="EMBL" id="KAI3356006.1"/>
    </source>
</evidence>
<name>A0ACB8VK52_9TELE</name>
<keyword evidence="2" id="KW-1185">Reference proteome</keyword>
<dbReference type="EMBL" id="CM041550">
    <property type="protein sequence ID" value="KAI3356006.1"/>
    <property type="molecule type" value="Genomic_DNA"/>
</dbReference>
<proteinExistence type="predicted"/>
<protein>
    <submittedName>
        <fullName evidence="1">Uncharacterized protein</fullName>
    </submittedName>
</protein>
<comment type="caution">
    <text evidence="1">The sequence shown here is derived from an EMBL/GenBank/DDBJ whole genome shotgun (WGS) entry which is preliminary data.</text>
</comment>
<organism evidence="1 2">
    <name type="scientific">Scortum barcoo</name>
    <name type="common">barcoo grunter</name>
    <dbReference type="NCBI Taxonomy" id="214431"/>
    <lineage>
        <taxon>Eukaryota</taxon>
        <taxon>Metazoa</taxon>
        <taxon>Chordata</taxon>
        <taxon>Craniata</taxon>
        <taxon>Vertebrata</taxon>
        <taxon>Euteleostomi</taxon>
        <taxon>Actinopterygii</taxon>
        <taxon>Neopterygii</taxon>
        <taxon>Teleostei</taxon>
        <taxon>Neoteleostei</taxon>
        <taxon>Acanthomorphata</taxon>
        <taxon>Eupercaria</taxon>
        <taxon>Centrarchiformes</taxon>
        <taxon>Terapontoidei</taxon>
        <taxon>Terapontidae</taxon>
        <taxon>Scortum</taxon>
    </lineage>
</organism>
<dbReference type="Proteomes" id="UP000831701">
    <property type="component" value="Chromosome 20"/>
</dbReference>
<accession>A0ACB8VK52</accession>
<gene>
    <name evidence="1" type="ORF">L3Q82_017279</name>
</gene>
<sequence>MIPCPWSLCVHPTFHVSKLKLVRESLLVPPTKPLPPNKMVDSGPIYTVKKLVAVKKRGQGDSSWLTGRGTD</sequence>
<reference evidence="1" key="1">
    <citation type="submission" date="2022-04" db="EMBL/GenBank/DDBJ databases">
        <title>Jade perch genome.</title>
        <authorList>
            <person name="Chao B."/>
        </authorList>
    </citation>
    <scope>NUCLEOTIDE SEQUENCE</scope>
    <source>
        <strain evidence="1">CB-2022</strain>
    </source>
</reference>
<evidence type="ECO:0000313" key="2">
    <source>
        <dbReference type="Proteomes" id="UP000831701"/>
    </source>
</evidence>